<feature type="domain" description="Amidase" evidence="1">
    <location>
        <begin position="84"/>
        <end position="503"/>
    </location>
</feature>
<evidence type="ECO:0000313" key="3">
    <source>
        <dbReference type="Proteomes" id="UP001430848"/>
    </source>
</evidence>
<protein>
    <recommendedName>
        <fullName evidence="1">Amidase domain-containing protein</fullName>
    </recommendedName>
</protein>
<dbReference type="Pfam" id="PF01425">
    <property type="entry name" value="Amidase"/>
    <property type="match status" value="1"/>
</dbReference>
<dbReference type="SUPFAM" id="SSF75304">
    <property type="entry name" value="Amidase signature (AS) enzymes"/>
    <property type="match status" value="1"/>
</dbReference>
<gene>
    <name evidence="2" type="ORF">SLS63_007546</name>
</gene>
<dbReference type="InterPro" id="IPR000120">
    <property type="entry name" value="Amidase"/>
</dbReference>
<dbReference type="PANTHER" id="PTHR11895:SF170">
    <property type="entry name" value="AMIDASE"/>
    <property type="match status" value="1"/>
</dbReference>
<dbReference type="InterPro" id="IPR023631">
    <property type="entry name" value="Amidase_dom"/>
</dbReference>
<sequence>MSPVEVSVDEITGLATKAGLKLEEGHAEDYSILTSEFENLVASLGDDKLLYPKPDLTKYPRENVHIPEPKDADGGGWATKASIRATSPKSKLLDGKTVAIKDNTAVAGVRCTNGSTMVDWTPEYDATIVTRILDTGGLILGKSACENSCLEGTSISSCTGRVHNPYADFYSAGGSSSGSGRLVATGSVDVAIGGDQGGSIRIPATCCGIVGLKPTWGLVPYTGILSLDANIDHTGPMARTVPDCARLLEAIAGSDGWDDRQPAFGLEVGSPKTLFLDAVLDTIQKDSKSSLSGLKVGILREGFEVPHQDANVVASVQAAAQKFSQLGAQVQEVSVPAHHTGNAIFGDMDGRKQLSLTDRAGLVTPKRLSQREFDSLGPGCRNLYIRWLYCEEKYGPALQGRIGNLVKGLTDSYDHALNDVDILVMPTVSSPPQNLGDGSTKDRPLQGNALTPSIIYNTSPFDSTGHPALSLPCGFVPASDNPEIKLPTGIMLVGRRYDDVTILKAAAAWEKAFDWKIL</sequence>
<evidence type="ECO:0000313" key="2">
    <source>
        <dbReference type="EMBL" id="KAK7726577.1"/>
    </source>
</evidence>
<evidence type="ECO:0000259" key="1">
    <source>
        <dbReference type="Pfam" id="PF01425"/>
    </source>
</evidence>
<dbReference type="Gene3D" id="3.90.1300.10">
    <property type="entry name" value="Amidase signature (AS) domain"/>
    <property type="match status" value="1"/>
</dbReference>
<keyword evidence="3" id="KW-1185">Reference proteome</keyword>
<organism evidence="2 3">
    <name type="scientific">Diaporthe eres</name>
    <name type="common">Phomopsis oblonga</name>
    <dbReference type="NCBI Taxonomy" id="83184"/>
    <lineage>
        <taxon>Eukaryota</taxon>
        <taxon>Fungi</taxon>
        <taxon>Dikarya</taxon>
        <taxon>Ascomycota</taxon>
        <taxon>Pezizomycotina</taxon>
        <taxon>Sordariomycetes</taxon>
        <taxon>Sordariomycetidae</taxon>
        <taxon>Diaporthales</taxon>
        <taxon>Diaporthaceae</taxon>
        <taxon>Diaporthe</taxon>
        <taxon>Diaporthe eres species complex</taxon>
    </lineage>
</organism>
<dbReference type="Proteomes" id="UP001430848">
    <property type="component" value="Unassembled WGS sequence"/>
</dbReference>
<dbReference type="EMBL" id="JAKNSF020000042">
    <property type="protein sequence ID" value="KAK7726577.1"/>
    <property type="molecule type" value="Genomic_DNA"/>
</dbReference>
<name>A0ABR1P5K6_DIAER</name>
<dbReference type="PANTHER" id="PTHR11895">
    <property type="entry name" value="TRANSAMIDASE"/>
    <property type="match status" value="1"/>
</dbReference>
<accession>A0ABR1P5K6</accession>
<reference evidence="2 3" key="1">
    <citation type="submission" date="2024-02" db="EMBL/GenBank/DDBJ databases">
        <title>De novo assembly and annotation of 12 fungi associated with fruit tree decline syndrome in Ontario, Canada.</title>
        <authorList>
            <person name="Sulman M."/>
            <person name="Ellouze W."/>
            <person name="Ilyukhin E."/>
        </authorList>
    </citation>
    <scope>NUCLEOTIDE SEQUENCE [LARGE SCALE GENOMIC DNA]</scope>
    <source>
        <strain evidence="2 3">M169</strain>
    </source>
</reference>
<proteinExistence type="predicted"/>
<comment type="caution">
    <text evidence="2">The sequence shown here is derived from an EMBL/GenBank/DDBJ whole genome shotgun (WGS) entry which is preliminary data.</text>
</comment>
<dbReference type="InterPro" id="IPR036928">
    <property type="entry name" value="AS_sf"/>
</dbReference>